<evidence type="ECO:0000313" key="1">
    <source>
        <dbReference type="EMBL" id="CAG8765502.1"/>
    </source>
</evidence>
<dbReference type="Proteomes" id="UP000789920">
    <property type="component" value="Unassembled WGS sequence"/>
</dbReference>
<accession>A0ACA9QV12</accession>
<reference evidence="1" key="1">
    <citation type="submission" date="2021-06" db="EMBL/GenBank/DDBJ databases">
        <authorList>
            <person name="Kallberg Y."/>
            <person name="Tangrot J."/>
            <person name="Rosling A."/>
        </authorList>
    </citation>
    <scope>NUCLEOTIDE SEQUENCE</scope>
    <source>
        <strain evidence="1">MA461A</strain>
    </source>
</reference>
<feature type="non-terminal residue" evidence="1">
    <location>
        <position position="61"/>
    </location>
</feature>
<name>A0ACA9QV12_9GLOM</name>
<keyword evidence="2" id="KW-1185">Reference proteome</keyword>
<comment type="caution">
    <text evidence="1">The sequence shown here is derived from an EMBL/GenBank/DDBJ whole genome shotgun (WGS) entry which is preliminary data.</text>
</comment>
<dbReference type="EMBL" id="CAJVQC010038162">
    <property type="protein sequence ID" value="CAG8765502.1"/>
    <property type="molecule type" value="Genomic_DNA"/>
</dbReference>
<evidence type="ECO:0000313" key="2">
    <source>
        <dbReference type="Proteomes" id="UP000789920"/>
    </source>
</evidence>
<sequence length="61" mass="7149">MSERNVKYCDINEFTDLKKIHEGKFGYVSKVKLKSGITVAIKFSNNIKIFDNIQTFEMMQK</sequence>
<protein>
    <submittedName>
        <fullName evidence="1">26513_t:CDS:1</fullName>
    </submittedName>
</protein>
<proteinExistence type="predicted"/>
<gene>
    <name evidence="1" type="ORF">RPERSI_LOCUS15748</name>
</gene>
<organism evidence="1 2">
    <name type="scientific">Racocetra persica</name>
    <dbReference type="NCBI Taxonomy" id="160502"/>
    <lineage>
        <taxon>Eukaryota</taxon>
        <taxon>Fungi</taxon>
        <taxon>Fungi incertae sedis</taxon>
        <taxon>Mucoromycota</taxon>
        <taxon>Glomeromycotina</taxon>
        <taxon>Glomeromycetes</taxon>
        <taxon>Diversisporales</taxon>
        <taxon>Gigasporaceae</taxon>
        <taxon>Racocetra</taxon>
    </lineage>
</organism>